<dbReference type="Pfam" id="PF00078">
    <property type="entry name" value="RVT_1"/>
    <property type="match status" value="1"/>
</dbReference>
<dbReference type="OrthoDB" id="6434707at2759"/>
<proteinExistence type="predicted"/>
<dbReference type="SUPFAM" id="SSF56219">
    <property type="entry name" value="DNase I-like"/>
    <property type="match status" value="1"/>
</dbReference>
<reference evidence="2 3" key="1">
    <citation type="journal article" date="2019" name="Sci. Rep.">
        <title>Orb-weaving spider Araneus ventricosus genome elucidates the spidroin gene catalogue.</title>
        <authorList>
            <person name="Kono N."/>
            <person name="Nakamura H."/>
            <person name="Ohtoshi R."/>
            <person name="Moran D.A.P."/>
            <person name="Shinohara A."/>
            <person name="Yoshida Y."/>
            <person name="Fujiwara M."/>
            <person name="Mori M."/>
            <person name="Tomita M."/>
            <person name="Arakawa K."/>
        </authorList>
    </citation>
    <scope>NUCLEOTIDE SEQUENCE [LARGE SCALE GENOMIC DNA]</scope>
</reference>
<dbReference type="PANTHER" id="PTHR36688">
    <property type="entry name" value="ENDO/EXONUCLEASE/PHOSPHATASE DOMAIN-CONTAINING PROTEIN"/>
    <property type="match status" value="1"/>
</dbReference>
<dbReference type="Pfam" id="PF14529">
    <property type="entry name" value="Exo_endo_phos_2"/>
    <property type="match status" value="1"/>
</dbReference>
<dbReference type="EMBL" id="BGPR01045864">
    <property type="protein sequence ID" value="GBO22802.1"/>
    <property type="molecule type" value="Genomic_DNA"/>
</dbReference>
<dbReference type="PROSITE" id="PS50878">
    <property type="entry name" value="RT_POL"/>
    <property type="match status" value="1"/>
</dbReference>
<dbReference type="Gene3D" id="3.60.10.10">
    <property type="entry name" value="Endonuclease/exonuclease/phosphatase"/>
    <property type="match status" value="1"/>
</dbReference>
<accession>A0A4Y2VE08</accession>
<keyword evidence="3" id="KW-1185">Reference proteome</keyword>
<sequence>MFTLDIENLIQLGPNQIICGDYNAHHTSWGCYNDNPRGIRLLNFVNSAGIEILAPSTPTRFGNNSSSTIDLAIVREFLYPYDITSLPELSSDHNPVLLNFYFKYSLPSTNGKMKTNWNKFRHQINNAEDIFNVSINSPAELDSLVDKFETQILDAKIAASSPLTNLQTYIDPRIRELNNERNFVRKMFQRLRDPALKTELNKLNKKITKLNDKIETERQINTLINVTTTDGSFWNLTSRFNKKRHNIPTLNGPASIAVTNKEKANCLADSLEKQFQLNDIHCEETETVVGNSIEGFLNTTPNIFHDFPPTHTDELINCIKKLKKNKAPGYDNICNKIILNLPLNSIYSLQKITDSIMKFGHFPTRWKTATIIPILKPGKDPTDPVSYRPISLLPSISKIAEHIILSRLNEFLEKNNILMPEQFGFRKNLSTTHQLLRVAEYIQEGLNNKLKTGAVFLDIQKAFDRVWQDGLIHKLIKYNTPRYLIQIFHSYLSNRIFAVRVNNELSNTKIIRAGVAQGSKIGPILFALYINDMPKQHNTLLSIFADDTAILARNKNHNFIHLALNKHLKTLEDWFAKWKIQINAGKTEAIMFSNSLNYPLPIKINNQIIPWSQECKYLGVILDKRLTWKSHFLHIKKKFRAAARKFYPLISRNSKLNRNNKLLIYTAYLRPVLTYACPVWGYAAKSNIKILEIQQNYVIRMISKAKWYFLNKDIYNSLNYPTFNSFIKKLSVNFFKSLENHSNEAVKNIPVYYPDIKSKRPRNILI</sequence>
<name>A0A4Y2VE08_ARAVE</name>
<comment type="caution">
    <text evidence="2">The sequence shown here is derived from an EMBL/GenBank/DDBJ whole genome shotgun (WGS) entry which is preliminary data.</text>
</comment>
<protein>
    <submittedName>
        <fullName evidence="2">RNA-directed DNA polymerase from mobile element jockey</fullName>
    </submittedName>
</protein>
<dbReference type="InterPro" id="IPR036691">
    <property type="entry name" value="Endo/exonu/phosph_ase_sf"/>
</dbReference>
<keyword evidence="2" id="KW-0695">RNA-directed DNA polymerase</keyword>
<dbReference type="InterPro" id="IPR052560">
    <property type="entry name" value="RdDP_mobile_element"/>
</dbReference>
<keyword evidence="2" id="KW-0808">Transferase</keyword>
<evidence type="ECO:0000313" key="2">
    <source>
        <dbReference type="EMBL" id="GBO22802.1"/>
    </source>
</evidence>
<dbReference type="SUPFAM" id="SSF56672">
    <property type="entry name" value="DNA/RNA polymerases"/>
    <property type="match status" value="1"/>
</dbReference>
<feature type="domain" description="Reverse transcriptase" evidence="1">
    <location>
        <begin position="355"/>
        <end position="622"/>
    </location>
</feature>
<dbReference type="InterPro" id="IPR000477">
    <property type="entry name" value="RT_dom"/>
</dbReference>
<dbReference type="PANTHER" id="PTHR36688:SF2">
    <property type="entry name" value="ENDONUCLEASE_EXONUCLEASE_PHOSPHATASE DOMAIN-CONTAINING PROTEIN"/>
    <property type="match status" value="1"/>
</dbReference>
<gene>
    <name evidence="2" type="primary">jockeypol_1</name>
    <name evidence="2" type="ORF">AVEN_31366_1</name>
</gene>
<dbReference type="InterPro" id="IPR005135">
    <property type="entry name" value="Endo/exonuclease/phosphatase"/>
</dbReference>
<keyword evidence="2" id="KW-0548">Nucleotidyltransferase</keyword>
<dbReference type="InterPro" id="IPR043502">
    <property type="entry name" value="DNA/RNA_pol_sf"/>
</dbReference>
<evidence type="ECO:0000313" key="3">
    <source>
        <dbReference type="Proteomes" id="UP000499080"/>
    </source>
</evidence>
<dbReference type="CDD" id="cd01650">
    <property type="entry name" value="RT_nLTR_like"/>
    <property type="match status" value="1"/>
</dbReference>
<dbReference type="Proteomes" id="UP000499080">
    <property type="component" value="Unassembled WGS sequence"/>
</dbReference>
<organism evidence="2 3">
    <name type="scientific">Araneus ventricosus</name>
    <name type="common">Orbweaver spider</name>
    <name type="synonym">Epeira ventricosa</name>
    <dbReference type="NCBI Taxonomy" id="182803"/>
    <lineage>
        <taxon>Eukaryota</taxon>
        <taxon>Metazoa</taxon>
        <taxon>Ecdysozoa</taxon>
        <taxon>Arthropoda</taxon>
        <taxon>Chelicerata</taxon>
        <taxon>Arachnida</taxon>
        <taxon>Araneae</taxon>
        <taxon>Araneomorphae</taxon>
        <taxon>Entelegynae</taxon>
        <taxon>Araneoidea</taxon>
        <taxon>Araneidae</taxon>
        <taxon>Araneus</taxon>
    </lineage>
</organism>
<evidence type="ECO:0000259" key="1">
    <source>
        <dbReference type="PROSITE" id="PS50878"/>
    </source>
</evidence>
<dbReference type="AlphaFoldDB" id="A0A4Y2VE08"/>
<dbReference type="GO" id="GO:0003964">
    <property type="term" value="F:RNA-directed DNA polymerase activity"/>
    <property type="evidence" value="ECO:0007669"/>
    <property type="project" value="UniProtKB-KW"/>
</dbReference>